<keyword evidence="2" id="KW-0805">Transcription regulation</keyword>
<sequence length="272" mass="31160">MVSDNGQCGDAKVMGFCKILEGHLQGKEFMIIPSSFERKHKITLPNPLILRLPNNGAEWKVSWTKHDYDIWFQQDWKKFALDCSLRDPQFFTFKYEGGSHFEVRIFDHSGDDIDYSSIRCTNNGATSTHQYDDEVETESDDSAGSEMQTQLLSKGRKIIEDSAATQQKVSAGARRGRRSMVKANKASVEENKFQYFPKAFLKRNRGLHGKCVKLQVGENSWPVTVRYYPDRGTGRFSGGWGTFMRKCKLGVGRFWEFDMIDAVNRVMKVSYS</sequence>
<evidence type="ECO:0000256" key="2">
    <source>
        <dbReference type="ARBA" id="ARBA00023015"/>
    </source>
</evidence>
<dbReference type="Proteomes" id="UP001372338">
    <property type="component" value="Unassembled WGS sequence"/>
</dbReference>
<dbReference type="EMBL" id="JAYWIO010000003">
    <property type="protein sequence ID" value="KAK7273659.1"/>
    <property type="molecule type" value="Genomic_DNA"/>
</dbReference>
<accession>A0AAN9FC75</accession>
<dbReference type="InterPro" id="IPR003340">
    <property type="entry name" value="B3_DNA-bd"/>
</dbReference>
<reference evidence="7 8" key="1">
    <citation type="submission" date="2024-01" db="EMBL/GenBank/DDBJ databases">
        <title>The genomes of 5 underutilized Papilionoideae crops provide insights into root nodulation and disease resistanc.</title>
        <authorList>
            <person name="Yuan L."/>
        </authorList>
    </citation>
    <scope>NUCLEOTIDE SEQUENCE [LARGE SCALE GENOMIC DNA]</scope>
    <source>
        <strain evidence="7">ZHUSHIDOU_FW_LH</strain>
        <tissue evidence="7">Leaf</tissue>
    </source>
</reference>
<keyword evidence="4" id="KW-0804">Transcription</keyword>
<organism evidence="7 8">
    <name type="scientific">Crotalaria pallida</name>
    <name type="common">Smooth rattlebox</name>
    <name type="synonym">Crotalaria striata</name>
    <dbReference type="NCBI Taxonomy" id="3830"/>
    <lineage>
        <taxon>Eukaryota</taxon>
        <taxon>Viridiplantae</taxon>
        <taxon>Streptophyta</taxon>
        <taxon>Embryophyta</taxon>
        <taxon>Tracheophyta</taxon>
        <taxon>Spermatophyta</taxon>
        <taxon>Magnoliopsida</taxon>
        <taxon>eudicotyledons</taxon>
        <taxon>Gunneridae</taxon>
        <taxon>Pentapetalae</taxon>
        <taxon>rosids</taxon>
        <taxon>fabids</taxon>
        <taxon>Fabales</taxon>
        <taxon>Fabaceae</taxon>
        <taxon>Papilionoideae</taxon>
        <taxon>50 kb inversion clade</taxon>
        <taxon>genistoids sensu lato</taxon>
        <taxon>core genistoids</taxon>
        <taxon>Crotalarieae</taxon>
        <taxon>Crotalaria</taxon>
    </lineage>
</organism>
<gene>
    <name evidence="7" type="ORF">RIF29_14717</name>
</gene>
<dbReference type="SMART" id="SM01019">
    <property type="entry name" value="B3"/>
    <property type="match status" value="2"/>
</dbReference>
<dbReference type="PANTHER" id="PTHR31920:SF108">
    <property type="entry name" value="B3 DOMAIN-CONTAINING TRANSCRIPTION FACTOR VRN1-LIKE"/>
    <property type="match status" value="1"/>
</dbReference>
<protein>
    <recommendedName>
        <fullName evidence="6">TF-B3 domain-containing protein</fullName>
    </recommendedName>
</protein>
<dbReference type="GO" id="GO:0003677">
    <property type="term" value="F:DNA binding"/>
    <property type="evidence" value="ECO:0007669"/>
    <property type="project" value="UniProtKB-KW"/>
</dbReference>
<evidence type="ECO:0000256" key="5">
    <source>
        <dbReference type="ARBA" id="ARBA00023242"/>
    </source>
</evidence>
<evidence type="ECO:0000256" key="1">
    <source>
        <dbReference type="ARBA" id="ARBA00004123"/>
    </source>
</evidence>
<dbReference type="AlphaFoldDB" id="A0AAN9FC75"/>
<keyword evidence="8" id="KW-1185">Reference proteome</keyword>
<feature type="domain" description="TF-B3" evidence="6">
    <location>
        <begin position="15"/>
        <end position="109"/>
    </location>
</feature>
<dbReference type="InterPro" id="IPR050655">
    <property type="entry name" value="Plant_B3_domain"/>
</dbReference>
<name>A0AAN9FC75_CROPI</name>
<dbReference type="PROSITE" id="PS50863">
    <property type="entry name" value="B3"/>
    <property type="match status" value="1"/>
</dbReference>
<keyword evidence="3" id="KW-0238">DNA-binding</keyword>
<dbReference type="GO" id="GO:0005634">
    <property type="term" value="C:nucleus"/>
    <property type="evidence" value="ECO:0007669"/>
    <property type="project" value="UniProtKB-SubCell"/>
</dbReference>
<evidence type="ECO:0000259" key="6">
    <source>
        <dbReference type="PROSITE" id="PS50863"/>
    </source>
</evidence>
<dbReference type="CDD" id="cd10017">
    <property type="entry name" value="B3_DNA"/>
    <property type="match status" value="2"/>
</dbReference>
<evidence type="ECO:0000313" key="8">
    <source>
        <dbReference type="Proteomes" id="UP001372338"/>
    </source>
</evidence>
<dbReference type="Gene3D" id="2.40.330.10">
    <property type="entry name" value="DNA-binding pseudobarrel domain"/>
    <property type="match status" value="2"/>
</dbReference>
<dbReference type="Pfam" id="PF02362">
    <property type="entry name" value="B3"/>
    <property type="match status" value="2"/>
</dbReference>
<proteinExistence type="predicted"/>
<comment type="subcellular location">
    <subcellularLocation>
        <location evidence="1">Nucleus</location>
    </subcellularLocation>
</comment>
<evidence type="ECO:0000313" key="7">
    <source>
        <dbReference type="EMBL" id="KAK7273659.1"/>
    </source>
</evidence>
<evidence type="ECO:0000256" key="4">
    <source>
        <dbReference type="ARBA" id="ARBA00023163"/>
    </source>
</evidence>
<keyword evidence="5" id="KW-0539">Nucleus</keyword>
<dbReference type="InterPro" id="IPR015300">
    <property type="entry name" value="DNA-bd_pseudobarrel_sf"/>
</dbReference>
<comment type="caution">
    <text evidence="7">The sequence shown here is derived from an EMBL/GenBank/DDBJ whole genome shotgun (WGS) entry which is preliminary data.</text>
</comment>
<dbReference type="SUPFAM" id="SSF101936">
    <property type="entry name" value="DNA-binding pseudobarrel domain"/>
    <property type="match status" value="2"/>
</dbReference>
<evidence type="ECO:0000256" key="3">
    <source>
        <dbReference type="ARBA" id="ARBA00023125"/>
    </source>
</evidence>
<dbReference type="PANTHER" id="PTHR31920">
    <property type="entry name" value="B3 DOMAIN-CONTAINING"/>
    <property type="match status" value="1"/>
</dbReference>